<dbReference type="GO" id="GO:0036064">
    <property type="term" value="C:ciliary basal body"/>
    <property type="evidence" value="ECO:0007669"/>
    <property type="project" value="TreeGrafter"/>
</dbReference>
<evidence type="ECO:0000256" key="7">
    <source>
        <dbReference type="ARBA" id="ARBA00022490"/>
    </source>
</evidence>
<dbReference type="GO" id="GO:0035735">
    <property type="term" value="P:intraciliary transport involved in cilium assembly"/>
    <property type="evidence" value="ECO:0007669"/>
    <property type="project" value="InterPro"/>
</dbReference>
<proteinExistence type="inferred from homology"/>
<dbReference type="Proteomes" id="UP000504615">
    <property type="component" value="Unplaced"/>
</dbReference>
<keyword evidence="13" id="KW-0206">Cytoskeleton</keyword>
<dbReference type="GeneID" id="105428582"/>
<evidence type="ECO:0000256" key="1">
    <source>
        <dbReference type="ARBA" id="ARBA00004120"/>
    </source>
</evidence>
<keyword evidence="14" id="KW-0966">Cell projection</keyword>
<dbReference type="Gene3D" id="3.40.50.300">
    <property type="entry name" value="P-loop containing nucleotide triphosphate hydrolases"/>
    <property type="match status" value="1"/>
</dbReference>
<dbReference type="InterPro" id="IPR027417">
    <property type="entry name" value="P-loop_NTPase"/>
</dbReference>
<dbReference type="InterPro" id="IPR040045">
    <property type="entry name" value="DYNC2LI1"/>
</dbReference>
<gene>
    <name evidence="16" type="primary">LOC105428582</name>
</gene>
<dbReference type="InterPro" id="IPR022780">
    <property type="entry name" value="Dynein_light_int_chain"/>
</dbReference>
<dbReference type="AlphaFoldDB" id="A0A8N1S6M6"/>
<evidence type="ECO:0000256" key="8">
    <source>
        <dbReference type="ARBA" id="ARBA00022701"/>
    </source>
</evidence>
<dbReference type="PANTHER" id="PTHR13236">
    <property type="entry name" value="DYNEIN 2 LIGHT INTERMEDIATE CHAIN, ISOFORM 2"/>
    <property type="match status" value="1"/>
</dbReference>
<keyword evidence="15" id="KW-1185">Reference proteome</keyword>
<keyword evidence="7" id="KW-0963">Cytoplasm</keyword>
<dbReference type="RefSeq" id="XP_025074391.1">
    <property type="nucleotide sequence ID" value="XM_025218606.1"/>
</dbReference>
<keyword evidence="6" id="KW-0217">Developmental protein</keyword>
<evidence type="ECO:0000256" key="2">
    <source>
        <dbReference type="ARBA" id="ARBA00004300"/>
    </source>
</evidence>
<evidence type="ECO:0000256" key="11">
    <source>
        <dbReference type="ARBA" id="ARBA00023069"/>
    </source>
</evidence>
<dbReference type="GO" id="GO:0045504">
    <property type="term" value="F:dynein heavy chain binding"/>
    <property type="evidence" value="ECO:0007669"/>
    <property type="project" value="TreeGrafter"/>
</dbReference>
<evidence type="ECO:0000256" key="14">
    <source>
        <dbReference type="ARBA" id="ARBA00023273"/>
    </source>
</evidence>
<evidence type="ECO:0000256" key="3">
    <source>
        <dbReference type="ARBA" id="ARBA00004430"/>
    </source>
</evidence>
<dbReference type="OrthoDB" id="10263060at2759"/>
<evidence type="ECO:0000256" key="13">
    <source>
        <dbReference type="ARBA" id="ARBA00023212"/>
    </source>
</evidence>
<dbReference type="SUPFAM" id="SSF52540">
    <property type="entry name" value="P-loop containing nucleoside triphosphate hydrolases"/>
    <property type="match status" value="1"/>
</dbReference>
<dbReference type="GO" id="GO:0005874">
    <property type="term" value="C:microtubule"/>
    <property type="evidence" value="ECO:0007669"/>
    <property type="project" value="UniProtKB-KW"/>
</dbReference>
<organism evidence="15 16">
    <name type="scientific">Pogonomyrmex barbatus</name>
    <name type="common">red harvester ant</name>
    <dbReference type="NCBI Taxonomy" id="144034"/>
    <lineage>
        <taxon>Eukaryota</taxon>
        <taxon>Metazoa</taxon>
        <taxon>Ecdysozoa</taxon>
        <taxon>Arthropoda</taxon>
        <taxon>Hexapoda</taxon>
        <taxon>Insecta</taxon>
        <taxon>Pterygota</taxon>
        <taxon>Neoptera</taxon>
        <taxon>Endopterygota</taxon>
        <taxon>Hymenoptera</taxon>
        <taxon>Apocrita</taxon>
        <taxon>Aculeata</taxon>
        <taxon>Formicoidea</taxon>
        <taxon>Formicidae</taxon>
        <taxon>Myrmicinae</taxon>
        <taxon>Pogonomyrmex</taxon>
    </lineage>
</organism>
<reference evidence="16" key="1">
    <citation type="submission" date="2025-08" db="UniProtKB">
        <authorList>
            <consortium name="RefSeq"/>
        </authorList>
    </citation>
    <scope>IDENTIFICATION</scope>
</reference>
<evidence type="ECO:0000256" key="9">
    <source>
        <dbReference type="ARBA" id="ARBA00022794"/>
    </source>
</evidence>
<name>A0A8N1S6M6_9HYME</name>
<accession>A0A8N1S6M6</accession>
<evidence type="ECO:0000256" key="10">
    <source>
        <dbReference type="ARBA" id="ARBA00023017"/>
    </source>
</evidence>
<dbReference type="GO" id="GO:0005868">
    <property type="term" value="C:cytoplasmic dynein complex"/>
    <property type="evidence" value="ECO:0007669"/>
    <property type="project" value="InterPro"/>
</dbReference>
<keyword evidence="11" id="KW-0969">Cilium</keyword>
<comment type="similarity">
    <text evidence="4">Belongs to the dynein light intermediate chain family.</text>
</comment>
<protein>
    <recommendedName>
        <fullName evidence="5">Cytoplasmic dynein 2 light intermediate chain 1</fullName>
    </recommendedName>
</protein>
<dbReference type="GO" id="GO:0005813">
    <property type="term" value="C:centrosome"/>
    <property type="evidence" value="ECO:0007669"/>
    <property type="project" value="UniProtKB-SubCell"/>
</dbReference>
<comment type="subcellular location">
    <subcellularLocation>
        <location evidence="3">Cytoplasm</location>
        <location evidence="3">Cytoskeleton</location>
        <location evidence="3">Cilium axoneme</location>
    </subcellularLocation>
    <subcellularLocation>
        <location evidence="1">Cytoplasm</location>
        <location evidence="1">Cytoskeleton</location>
        <location evidence="1">Cilium basal body</location>
    </subcellularLocation>
    <subcellularLocation>
        <location evidence="2">Cytoplasm</location>
        <location evidence="2">Cytoskeleton</location>
        <location evidence="2">Microtubule organizing center</location>
        <location evidence="2">Centrosome</location>
    </subcellularLocation>
</comment>
<keyword evidence="8" id="KW-0493">Microtubule</keyword>
<keyword evidence="9" id="KW-0970">Cilium biogenesis/degradation</keyword>
<evidence type="ECO:0000256" key="6">
    <source>
        <dbReference type="ARBA" id="ARBA00022473"/>
    </source>
</evidence>
<evidence type="ECO:0000313" key="15">
    <source>
        <dbReference type="Proteomes" id="UP000504615"/>
    </source>
</evidence>
<evidence type="ECO:0000313" key="16">
    <source>
        <dbReference type="RefSeq" id="XP_025074391.1"/>
    </source>
</evidence>
<keyword evidence="10" id="KW-0243">Dynein</keyword>
<dbReference type="GO" id="GO:0005930">
    <property type="term" value="C:axoneme"/>
    <property type="evidence" value="ECO:0007669"/>
    <property type="project" value="UniProtKB-SubCell"/>
</dbReference>
<dbReference type="PANTHER" id="PTHR13236:SF0">
    <property type="entry name" value="CYTOPLASMIC DYNEIN 2 LIGHT INTERMEDIATE CHAIN 1"/>
    <property type="match status" value="1"/>
</dbReference>
<keyword evidence="12" id="KW-0505">Motor protein</keyword>
<sequence length="239" mass="27474">MSAENSGETMRETALRLAIEEENRRRTDPNETHERSIIILGSKGVGKTTMVYRFLEKDERPKPTLAMDYSFGRKTVKSLVSNEFDLSKKEFIGKILRAVAHNLGASLYYYSSKDKFLIRRLKDLLSHYGFGSPFSEEKCTDYEKPLMMPAGMDSFGRIDLQFPQTRPSAILDTIKQIYVSRIPQVSRSDESTLEDPSNDPNFNEPIIDRLRMQREEEIAILLNDMMEGRMPKIPVPDPI</sequence>
<evidence type="ECO:0000256" key="4">
    <source>
        <dbReference type="ARBA" id="ARBA00006831"/>
    </source>
</evidence>
<dbReference type="GO" id="GO:0035721">
    <property type="term" value="P:intraciliary retrograde transport"/>
    <property type="evidence" value="ECO:0007669"/>
    <property type="project" value="InterPro"/>
</dbReference>
<evidence type="ECO:0000256" key="12">
    <source>
        <dbReference type="ARBA" id="ARBA00023175"/>
    </source>
</evidence>
<dbReference type="Pfam" id="PF05783">
    <property type="entry name" value="DLIC"/>
    <property type="match status" value="1"/>
</dbReference>
<evidence type="ECO:0000256" key="5">
    <source>
        <dbReference type="ARBA" id="ARBA00018863"/>
    </source>
</evidence>